<organism evidence="7 8">
    <name type="scientific">Pseudomicrostroma glucosiphilum</name>
    <dbReference type="NCBI Taxonomy" id="1684307"/>
    <lineage>
        <taxon>Eukaryota</taxon>
        <taxon>Fungi</taxon>
        <taxon>Dikarya</taxon>
        <taxon>Basidiomycota</taxon>
        <taxon>Ustilaginomycotina</taxon>
        <taxon>Exobasidiomycetes</taxon>
        <taxon>Microstromatales</taxon>
        <taxon>Microstromatales incertae sedis</taxon>
        <taxon>Pseudomicrostroma</taxon>
    </lineage>
</organism>
<dbReference type="PANTHER" id="PTHR12409:SF0">
    <property type="entry name" value="PREFOLDIN SUBUNIT 3"/>
    <property type="match status" value="1"/>
</dbReference>
<accession>A0A316UFN5</accession>
<keyword evidence="3 4" id="KW-0143">Chaperone</keyword>
<sequence length="184" mass="20662">MATASPSGSEQKLQSTPSGIPQAPFIEDVESHLGGPDVPVQATLQKFQEALQKYKIMESSTFSRSKSLQEKIPDIEKTLAMVEHLKELREEGKGMETRFELHDTLYASAEIEPVDEVNLWLGANVMLSYPLEEAITLLSSKLSTAQKSLKSADSDLDFLRDQITTMEVNIARTHNWDVRRRREG</sequence>
<keyword evidence="8" id="KW-1185">Reference proteome</keyword>
<dbReference type="CDD" id="cd23156">
    <property type="entry name" value="Prefoldin_3"/>
    <property type="match status" value="1"/>
</dbReference>
<feature type="region of interest" description="Disordered" evidence="6">
    <location>
        <begin position="1"/>
        <end position="34"/>
    </location>
</feature>
<dbReference type="GeneID" id="37011798"/>
<dbReference type="GO" id="GO:0006457">
    <property type="term" value="P:protein folding"/>
    <property type="evidence" value="ECO:0007669"/>
    <property type="project" value="UniProtKB-UniRule"/>
</dbReference>
<evidence type="ECO:0000256" key="2">
    <source>
        <dbReference type="ARBA" id="ARBA00011695"/>
    </source>
</evidence>
<dbReference type="GO" id="GO:0016272">
    <property type="term" value="C:prefoldin complex"/>
    <property type="evidence" value="ECO:0007669"/>
    <property type="project" value="UniProtKB-UniRule"/>
</dbReference>
<dbReference type="PIRSF" id="PIRSF016396">
    <property type="entry name" value="Prefoldin_subunit_3"/>
    <property type="match status" value="1"/>
</dbReference>
<evidence type="ECO:0000256" key="4">
    <source>
        <dbReference type="PIRNR" id="PIRNR016396"/>
    </source>
</evidence>
<comment type="function">
    <text evidence="4">Binds specifically to cytosolic chaperonin (c-CPN) and transfers target proteins to it. Binds to nascent polypeptide chain and promotes folding in an environment in which there are many competing pathways for nonnative proteins.</text>
</comment>
<dbReference type="GO" id="GO:0015631">
    <property type="term" value="F:tubulin binding"/>
    <property type="evidence" value="ECO:0007669"/>
    <property type="project" value="TreeGrafter"/>
</dbReference>
<dbReference type="GO" id="GO:0005737">
    <property type="term" value="C:cytoplasm"/>
    <property type="evidence" value="ECO:0007669"/>
    <property type="project" value="TreeGrafter"/>
</dbReference>
<feature type="coiled-coil region" evidence="5">
    <location>
        <begin position="142"/>
        <end position="169"/>
    </location>
</feature>
<evidence type="ECO:0000313" key="7">
    <source>
        <dbReference type="EMBL" id="PWN24137.1"/>
    </source>
</evidence>
<evidence type="ECO:0000256" key="5">
    <source>
        <dbReference type="SAM" id="Coils"/>
    </source>
</evidence>
<comment type="subunit">
    <text evidence="2 4">Heterohexamer of two PFD-alpha type and four PFD-beta type subunits.</text>
</comment>
<protein>
    <recommendedName>
        <fullName evidence="4">Prefoldin subunit 3</fullName>
    </recommendedName>
</protein>
<proteinExistence type="inferred from homology"/>
<dbReference type="FunFam" id="1.10.287.370:FF:000001">
    <property type="entry name" value="Prefoldin subunit 3"/>
    <property type="match status" value="1"/>
</dbReference>
<feature type="compositionally biased region" description="Polar residues" evidence="6">
    <location>
        <begin position="1"/>
        <end position="19"/>
    </location>
</feature>
<dbReference type="OrthoDB" id="6375174at2759"/>
<dbReference type="InterPro" id="IPR004127">
    <property type="entry name" value="Prefoldin_subunit_alpha"/>
</dbReference>
<dbReference type="Gene3D" id="1.10.287.370">
    <property type="match status" value="1"/>
</dbReference>
<evidence type="ECO:0000256" key="3">
    <source>
        <dbReference type="ARBA" id="ARBA00023186"/>
    </source>
</evidence>
<dbReference type="SUPFAM" id="SSF46579">
    <property type="entry name" value="Prefoldin"/>
    <property type="match status" value="1"/>
</dbReference>
<dbReference type="STRING" id="1684307.A0A316UFN5"/>
<dbReference type="GO" id="GO:0007017">
    <property type="term" value="P:microtubule-based process"/>
    <property type="evidence" value="ECO:0007669"/>
    <property type="project" value="TreeGrafter"/>
</dbReference>
<evidence type="ECO:0000313" key="8">
    <source>
        <dbReference type="Proteomes" id="UP000245942"/>
    </source>
</evidence>
<dbReference type="PANTHER" id="PTHR12409">
    <property type="entry name" value="PREFOLDIN SUBUNIT 3"/>
    <property type="match status" value="1"/>
</dbReference>
<evidence type="ECO:0000256" key="6">
    <source>
        <dbReference type="SAM" id="MobiDB-lite"/>
    </source>
</evidence>
<dbReference type="Pfam" id="PF02996">
    <property type="entry name" value="Prefoldin"/>
    <property type="match status" value="1"/>
</dbReference>
<dbReference type="InterPro" id="IPR016655">
    <property type="entry name" value="PFD3"/>
</dbReference>
<comment type="similarity">
    <text evidence="1 4">Belongs to the prefoldin subunit alpha family.</text>
</comment>
<dbReference type="EMBL" id="KZ819321">
    <property type="protein sequence ID" value="PWN24137.1"/>
    <property type="molecule type" value="Genomic_DNA"/>
</dbReference>
<dbReference type="InterPro" id="IPR009053">
    <property type="entry name" value="Prefoldin"/>
</dbReference>
<reference evidence="7 8" key="1">
    <citation type="journal article" date="2018" name="Mol. Biol. Evol.">
        <title>Broad Genomic Sampling Reveals a Smut Pathogenic Ancestry of the Fungal Clade Ustilaginomycotina.</title>
        <authorList>
            <person name="Kijpornyongpan T."/>
            <person name="Mondo S.J."/>
            <person name="Barry K."/>
            <person name="Sandor L."/>
            <person name="Lee J."/>
            <person name="Lipzen A."/>
            <person name="Pangilinan J."/>
            <person name="LaButti K."/>
            <person name="Hainaut M."/>
            <person name="Henrissat B."/>
            <person name="Grigoriev I.V."/>
            <person name="Spatafora J.W."/>
            <person name="Aime M.C."/>
        </authorList>
    </citation>
    <scope>NUCLEOTIDE SEQUENCE [LARGE SCALE GENOMIC DNA]</scope>
    <source>
        <strain evidence="7 8">MCA 4718</strain>
    </source>
</reference>
<dbReference type="RefSeq" id="XP_025351297.1">
    <property type="nucleotide sequence ID" value="XM_025490064.1"/>
</dbReference>
<gene>
    <name evidence="7" type="ORF">BCV69DRAFT_243331</name>
</gene>
<keyword evidence="5" id="KW-0175">Coiled coil</keyword>
<dbReference type="GO" id="GO:0007021">
    <property type="term" value="P:tubulin complex assembly"/>
    <property type="evidence" value="ECO:0007669"/>
    <property type="project" value="TreeGrafter"/>
</dbReference>
<name>A0A316UFN5_9BASI</name>
<evidence type="ECO:0000256" key="1">
    <source>
        <dbReference type="ARBA" id="ARBA00010048"/>
    </source>
</evidence>
<dbReference type="Proteomes" id="UP000245942">
    <property type="component" value="Unassembled WGS sequence"/>
</dbReference>
<dbReference type="AlphaFoldDB" id="A0A316UFN5"/>